<dbReference type="Gene3D" id="1.10.287.110">
    <property type="entry name" value="DnaJ domain"/>
    <property type="match status" value="1"/>
</dbReference>
<evidence type="ECO:0000313" key="3">
    <source>
        <dbReference type="EMBL" id="ADN15567.1"/>
    </source>
</evidence>
<keyword evidence="3" id="KW-0346">Stress response</keyword>
<gene>
    <name evidence="3" type="ordered locus">Cyan7822_3629</name>
</gene>
<proteinExistence type="predicted"/>
<dbReference type="Gene3D" id="2.60.260.20">
    <property type="entry name" value="Urease metallochaperone UreE, N-terminal domain"/>
    <property type="match status" value="2"/>
</dbReference>
<evidence type="ECO:0000256" key="1">
    <source>
        <dbReference type="ARBA" id="ARBA00023186"/>
    </source>
</evidence>
<dbReference type="InterPro" id="IPR002939">
    <property type="entry name" value="DnaJ_C"/>
</dbReference>
<evidence type="ECO:0000313" key="4">
    <source>
        <dbReference type="Proteomes" id="UP000008206"/>
    </source>
</evidence>
<dbReference type="Proteomes" id="UP000008206">
    <property type="component" value="Chromosome"/>
</dbReference>
<dbReference type="CDD" id="cd10747">
    <property type="entry name" value="DnaJ_C"/>
    <property type="match status" value="1"/>
</dbReference>
<dbReference type="InterPro" id="IPR018253">
    <property type="entry name" value="DnaJ_domain_CS"/>
</dbReference>
<keyword evidence="4" id="KW-1185">Reference proteome</keyword>
<dbReference type="GO" id="GO:0042026">
    <property type="term" value="P:protein refolding"/>
    <property type="evidence" value="ECO:0007669"/>
    <property type="project" value="TreeGrafter"/>
</dbReference>
<dbReference type="InterPro" id="IPR001623">
    <property type="entry name" value="DnaJ_domain"/>
</dbReference>
<feature type="domain" description="J" evidence="2">
    <location>
        <begin position="9"/>
        <end position="74"/>
    </location>
</feature>
<accession>E0UG66</accession>
<dbReference type="KEGG" id="cyj:Cyan7822_3629"/>
<protein>
    <submittedName>
        <fullName evidence="3">Heat shock protein DnaJ domain protein</fullName>
    </submittedName>
</protein>
<dbReference type="RefSeq" id="WP_013323636.1">
    <property type="nucleotide sequence ID" value="NC_014501.1"/>
</dbReference>
<sequence length="337" mass="38201">MATAQGFKDYYQILGVDKTATADEIKKAFRNLARKHHPDLNPDDKTAEERFKEINEAYEVLSDEENRKKYDQYGQYWKYAQEGATPPRGAAQPDTTVDFGEYGNFEDFINELLHRYSTGDRQGRRVYQYSTSPDHGEGPEDFDEGYRSTYHSYAPHPDTEAAIVLTWAEAFKGTVKQLQLEGEQPFKVRVPAGAKPGSRIRIKGKGRMNPFTKEPGDLYLTIDLAPHPFFKFDDNDNITCEISLAPDEAVLGTQLQVPTPDGLVNLKIPAGSNSGQVLRLRGKGWKLPKGQRTDQWVKLKIVTPPSNELSEVERQSYETIRSNRQFNPHADLESITL</sequence>
<dbReference type="Pfam" id="PF00226">
    <property type="entry name" value="DnaJ"/>
    <property type="match status" value="1"/>
</dbReference>
<organism evidence="3 4">
    <name type="scientific">Gloeothece verrucosa (strain PCC 7822)</name>
    <name type="common">Cyanothece sp. (strain PCC 7822)</name>
    <dbReference type="NCBI Taxonomy" id="497965"/>
    <lineage>
        <taxon>Bacteria</taxon>
        <taxon>Bacillati</taxon>
        <taxon>Cyanobacteriota</taxon>
        <taxon>Cyanophyceae</taxon>
        <taxon>Oscillatoriophycideae</taxon>
        <taxon>Chroococcales</taxon>
        <taxon>Aphanothecaceae</taxon>
        <taxon>Gloeothece</taxon>
        <taxon>Gloeothece verrucosa</taxon>
    </lineage>
</organism>
<dbReference type="SMART" id="SM00271">
    <property type="entry name" value="DnaJ"/>
    <property type="match status" value="1"/>
</dbReference>
<dbReference type="Pfam" id="PF01556">
    <property type="entry name" value="DnaJ_C"/>
    <property type="match status" value="1"/>
</dbReference>
<dbReference type="EMBL" id="CP002198">
    <property type="protein sequence ID" value="ADN15567.1"/>
    <property type="molecule type" value="Genomic_DNA"/>
</dbReference>
<dbReference type="CDD" id="cd06257">
    <property type="entry name" value="DnaJ"/>
    <property type="match status" value="1"/>
</dbReference>
<evidence type="ECO:0000259" key="2">
    <source>
        <dbReference type="PROSITE" id="PS50076"/>
    </source>
</evidence>
<dbReference type="SUPFAM" id="SSF49493">
    <property type="entry name" value="HSP40/DnaJ peptide-binding domain"/>
    <property type="match status" value="2"/>
</dbReference>
<dbReference type="OrthoDB" id="9779889at2"/>
<keyword evidence="1" id="KW-0143">Chaperone</keyword>
<dbReference type="PRINTS" id="PR00625">
    <property type="entry name" value="JDOMAIN"/>
</dbReference>
<dbReference type="STRING" id="497965.Cyan7822_3629"/>
<dbReference type="SUPFAM" id="SSF46565">
    <property type="entry name" value="Chaperone J-domain"/>
    <property type="match status" value="1"/>
</dbReference>
<dbReference type="PANTHER" id="PTHR43096">
    <property type="entry name" value="DNAJ HOMOLOG 1, MITOCHONDRIAL-RELATED"/>
    <property type="match status" value="1"/>
</dbReference>
<reference evidence="4" key="1">
    <citation type="journal article" date="2011" name="MBio">
        <title>Novel metabolic attributes of the genus Cyanothece, comprising a group of unicellular nitrogen-fixing Cyanobacteria.</title>
        <authorList>
            <person name="Bandyopadhyay A."/>
            <person name="Elvitigala T."/>
            <person name="Welsh E."/>
            <person name="Stockel J."/>
            <person name="Liberton M."/>
            <person name="Min H."/>
            <person name="Sherman L.A."/>
            <person name="Pakrasi H.B."/>
        </authorList>
    </citation>
    <scope>NUCLEOTIDE SEQUENCE [LARGE SCALE GENOMIC DNA]</scope>
    <source>
        <strain evidence="4">PCC 7822</strain>
    </source>
</reference>
<dbReference type="AlphaFoldDB" id="E0UG66"/>
<dbReference type="InterPro" id="IPR036869">
    <property type="entry name" value="J_dom_sf"/>
</dbReference>
<dbReference type="PROSITE" id="PS00636">
    <property type="entry name" value="DNAJ_1"/>
    <property type="match status" value="1"/>
</dbReference>
<name>E0UG66_GLOV7</name>
<dbReference type="InterPro" id="IPR008971">
    <property type="entry name" value="HSP40/DnaJ_pept-bd"/>
</dbReference>
<dbReference type="GO" id="GO:0051082">
    <property type="term" value="F:unfolded protein binding"/>
    <property type="evidence" value="ECO:0007669"/>
    <property type="project" value="InterPro"/>
</dbReference>
<dbReference type="GO" id="GO:0005737">
    <property type="term" value="C:cytoplasm"/>
    <property type="evidence" value="ECO:0007669"/>
    <property type="project" value="TreeGrafter"/>
</dbReference>
<dbReference type="PANTHER" id="PTHR43096:SF52">
    <property type="entry name" value="DNAJ HOMOLOG 1, MITOCHONDRIAL-RELATED"/>
    <property type="match status" value="1"/>
</dbReference>
<dbReference type="PROSITE" id="PS50076">
    <property type="entry name" value="DNAJ_2"/>
    <property type="match status" value="1"/>
</dbReference>
<dbReference type="eggNOG" id="COG0484">
    <property type="taxonomic scope" value="Bacteria"/>
</dbReference>
<dbReference type="HOGENOM" id="CLU_017633_0_0_3"/>